<dbReference type="GO" id="GO:0030091">
    <property type="term" value="P:protein repair"/>
    <property type="evidence" value="ECO:0007669"/>
    <property type="project" value="UniProtKB-UniRule"/>
</dbReference>
<dbReference type="EMBL" id="JAZIBG010000060">
    <property type="protein sequence ID" value="MEF7617613.1"/>
    <property type="molecule type" value="Genomic_DNA"/>
</dbReference>
<dbReference type="Pfam" id="PF01135">
    <property type="entry name" value="PCMT"/>
    <property type="match status" value="1"/>
</dbReference>
<organism evidence="9 10">
    <name type="scientific">Aquincola agrisoli</name>
    <dbReference type="NCBI Taxonomy" id="3119538"/>
    <lineage>
        <taxon>Bacteria</taxon>
        <taxon>Pseudomonadati</taxon>
        <taxon>Pseudomonadota</taxon>
        <taxon>Betaproteobacteria</taxon>
        <taxon>Burkholderiales</taxon>
        <taxon>Sphaerotilaceae</taxon>
        <taxon>Aquincola</taxon>
    </lineage>
</organism>
<evidence type="ECO:0000256" key="5">
    <source>
        <dbReference type="ARBA" id="ARBA00022679"/>
    </source>
</evidence>
<evidence type="ECO:0000313" key="9">
    <source>
        <dbReference type="EMBL" id="MEF7617613.1"/>
    </source>
</evidence>
<evidence type="ECO:0000256" key="1">
    <source>
        <dbReference type="ARBA" id="ARBA00004496"/>
    </source>
</evidence>
<dbReference type="GO" id="GO:0004719">
    <property type="term" value="F:protein-L-isoaspartate (D-aspartate) O-methyltransferase activity"/>
    <property type="evidence" value="ECO:0007669"/>
    <property type="project" value="UniProtKB-UniRule"/>
</dbReference>
<dbReference type="InterPro" id="IPR029063">
    <property type="entry name" value="SAM-dependent_MTases_sf"/>
</dbReference>
<protein>
    <recommendedName>
        <fullName evidence="7">Protein-L-isoaspartate O-methyltransferase</fullName>
        <ecNumber evidence="7">2.1.1.77</ecNumber>
    </recommendedName>
    <alternativeName>
        <fullName evidence="7">L-isoaspartyl protein carboxyl methyltransferase</fullName>
    </alternativeName>
    <alternativeName>
        <fullName evidence="7">Protein L-isoaspartyl methyltransferase</fullName>
    </alternativeName>
    <alternativeName>
        <fullName evidence="7">Protein-beta-aspartate methyltransferase</fullName>
        <shortName evidence="7">PIMT</shortName>
    </alternativeName>
</protein>
<keyword evidence="3 7" id="KW-0963">Cytoplasm</keyword>
<evidence type="ECO:0000256" key="2">
    <source>
        <dbReference type="ARBA" id="ARBA00005369"/>
    </source>
</evidence>
<evidence type="ECO:0000259" key="8">
    <source>
        <dbReference type="SMART" id="SM00650"/>
    </source>
</evidence>
<proteinExistence type="inferred from homology"/>
<dbReference type="SMART" id="SM00650">
    <property type="entry name" value="rADc"/>
    <property type="match status" value="1"/>
</dbReference>
<keyword evidence="5 7" id="KW-0808">Transferase</keyword>
<evidence type="ECO:0000256" key="6">
    <source>
        <dbReference type="ARBA" id="ARBA00022691"/>
    </source>
</evidence>
<comment type="function">
    <text evidence="7">Catalyzes the methyl esterification of L-isoaspartyl residues in peptides and proteins that result from spontaneous decomposition of normal L-aspartyl and L-asparaginyl residues. It plays a role in the repair and/or degradation of damaged proteins.</text>
</comment>
<evidence type="ECO:0000313" key="10">
    <source>
        <dbReference type="Proteomes" id="UP001336250"/>
    </source>
</evidence>
<dbReference type="FunFam" id="3.40.50.150:FF:000010">
    <property type="entry name" value="Protein-L-isoaspartate O-methyltransferase"/>
    <property type="match status" value="1"/>
</dbReference>
<dbReference type="AlphaFoldDB" id="A0AAW9QN91"/>
<reference evidence="9 10" key="1">
    <citation type="submission" date="2024-02" db="EMBL/GenBank/DDBJ databases">
        <title>Genome sequence of Aquincola sp. MAHUQ-54.</title>
        <authorList>
            <person name="Huq M.A."/>
        </authorList>
    </citation>
    <scope>NUCLEOTIDE SEQUENCE [LARGE SCALE GENOMIC DNA]</scope>
    <source>
        <strain evidence="9 10">MAHUQ-54</strain>
    </source>
</reference>
<dbReference type="Gene3D" id="3.40.50.150">
    <property type="entry name" value="Vaccinia Virus protein VP39"/>
    <property type="match status" value="1"/>
</dbReference>
<dbReference type="NCBIfam" id="NF001453">
    <property type="entry name" value="PRK00312.1"/>
    <property type="match status" value="1"/>
</dbReference>
<keyword evidence="4 7" id="KW-0489">Methyltransferase</keyword>
<name>A0AAW9QN91_9BURK</name>
<dbReference type="PANTHER" id="PTHR11579:SF0">
    <property type="entry name" value="PROTEIN-L-ISOASPARTATE(D-ASPARTATE) O-METHYLTRANSFERASE"/>
    <property type="match status" value="1"/>
</dbReference>
<dbReference type="InterPro" id="IPR000682">
    <property type="entry name" value="PCMT"/>
</dbReference>
<evidence type="ECO:0000256" key="4">
    <source>
        <dbReference type="ARBA" id="ARBA00022603"/>
    </source>
</evidence>
<comment type="caution">
    <text evidence="9">The sequence shown here is derived from an EMBL/GenBank/DDBJ whole genome shotgun (WGS) entry which is preliminary data.</text>
</comment>
<accession>A0AAW9QN91</accession>
<comment type="similarity">
    <text evidence="2 7">Belongs to the methyltransferase superfamily. L-isoaspartyl/D-aspartyl protein methyltransferase family.</text>
</comment>
<dbReference type="InterPro" id="IPR020598">
    <property type="entry name" value="rRNA_Ade_methylase_Trfase_N"/>
</dbReference>
<dbReference type="SUPFAM" id="SSF53335">
    <property type="entry name" value="S-adenosyl-L-methionine-dependent methyltransferases"/>
    <property type="match status" value="1"/>
</dbReference>
<sequence>MDDTTQRRADMVASQLAARGIQSPAVLHAMGTVPRERFVDEADAAVAYEDAPLPIAQGQTISQPYIVAAMIEAADVRAGDVVLEVGAGSGYATAVLSLIADRVCAVERHAALVDAARERLQALGCFNVDLRQGDGSLGWPVPRSFDVIIVSAAAPQVPPALKAQLAEGGRLVMPVGDEGEQRLVKVTRSSAQAFDEEVLTPVRFVPLVGAQGWPEDA</sequence>
<dbReference type="NCBIfam" id="TIGR00080">
    <property type="entry name" value="pimt"/>
    <property type="match status" value="1"/>
</dbReference>
<feature type="active site" evidence="7">
    <location>
        <position position="62"/>
    </location>
</feature>
<dbReference type="Proteomes" id="UP001336250">
    <property type="component" value="Unassembled WGS sequence"/>
</dbReference>
<keyword evidence="6 7" id="KW-0949">S-adenosyl-L-methionine</keyword>
<dbReference type="PANTHER" id="PTHR11579">
    <property type="entry name" value="PROTEIN-L-ISOASPARTATE O-METHYLTRANSFERASE"/>
    <property type="match status" value="1"/>
</dbReference>
<dbReference type="EC" id="2.1.1.77" evidence="7"/>
<dbReference type="CDD" id="cd02440">
    <property type="entry name" value="AdoMet_MTases"/>
    <property type="match status" value="1"/>
</dbReference>
<dbReference type="HAMAP" id="MF_00090">
    <property type="entry name" value="PIMT"/>
    <property type="match status" value="1"/>
</dbReference>
<dbReference type="RefSeq" id="WP_332293372.1">
    <property type="nucleotide sequence ID" value="NZ_JAZIBG010000060.1"/>
</dbReference>
<dbReference type="GO" id="GO:0000179">
    <property type="term" value="F:rRNA (adenine-N6,N6-)-dimethyltransferase activity"/>
    <property type="evidence" value="ECO:0007669"/>
    <property type="project" value="InterPro"/>
</dbReference>
<gene>
    <name evidence="7" type="primary">pcm</name>
    <name evidence="9" type="ORF">V4F39_27130</name>
</gene>
<evidence type="ECO:0000256" key="3">
    <source>
        <dbReference type="ARBA" id="ARBA00022490"/>
    </source>
</evidence>
<dbReference type="GO" id="GO:0005737">
    <property type="term" value="C:cytoplasm"/>
    <property type="evidence" value="ECO:0007669"/>
    <property type="project" value="UniProtKB-SubCell"/>
</dbReference>
<keyword evidence="10" id="KW-1185">Reference proteome</keyword>
<comment type="catalytic activity">
    <reaction evidence="7">
        <text>[protein]-L-isoaspartate + S-adenosyl-L-methionine = [protein]-L-isoaspartate alpha-methyl ester + S-adenosyl-L-homocysteine</text>
        <dbReference type="Rhea" id="RHEA:12705"/>
        <dbReference type="Rhea" id="RHEA-COMP:12143"/>
        <dbReference type="Rhea" id="RHEA-COMP:12144"/>
        <dbReference type="ChEBI" id="CHEBI:57856"/>
        <dbReference type="ChEBI" id="CHEBI:59789"/>
        <dbReference type="ChEBI" id="CHEBI:90596"/>
        <dbReference type="ChEBI" id="CHEBI:90598"/>
        <dbReference type="EC" id="2.1.1.77"/>
    </reaction>
</comment>
<comment type="subcellular location">
    <subcellularLocation>
        <location evidence="1 7">Cytoplasm</location>
    </subcellularLocation>
</comment>
<evidence type="ECO:0000256" key="7">
    <source>
        <dbReference type="HAMAP-Rule" id="MF_00090"/>
    </source>
</evidence>
<feature type="domain" description="Ribosomal RNA adenine methylase transferase N-terminal" evidence="8">
    <location>
        <begin position="66"/>
        <end position="190"/>
    </location>
</feature>